<dbReference type="Pfam" id="PF17642">
    <property type="entry name" value="TssD"/>
    <property type="match status" value="1"/>
</dbReference>
<keyword evidence="2" id="KW-1185">Reference proteome</keyword>
<sequence length="131" mass="14858">MSFLAKLNIDDNEMNVLECSFGFHQGADTTGRPSQKPRGGQITILIESTNKTDFLEWMISHNMTKNGDIIFYKRDNMSSLKTIAFNEAYCLDYMEDFDAVSAQPLKTRVIISAKEISVKGTTYTNNWPAKM</sequence>
<dbReference type="EMBL" id="JAEMEF010000002">
    <property type="protein sequence ID" value="MBL7558632.1"/>
    <property type="molecule type" value="Genomic_DNA"/>
</dbReference>
<evidence type="ECO:0008006" key="3">
    <source>
        <dbReference type="Google" id="ProtNLM"/>
    </source>
</evidence>
<dbReference type="InterPro" id="IPR041408">
    <property type="entry name" value="Hcp_Tssd"/>
</dbReference>
<comment type="caution">
    <text evidence="1">The sequence shown here is derived from an EMBL/GenBank/DDBJ whole genome shotgun (WGS) entry which is preliminary data.</text>
</comment>
<dbReference type="RefSeq" id="WP_202998586.1">
    <property type="nucleotide sequence ID" value="NZ_JAEMEF010000002.1"/>
</dbReference>
<accession>A0ABS1WHQ0</accession>
<name>A0ABS1WHQ0_9FLAO</name>
<organism evidence="1 2">
    <name type="scientific">Olleya sediminilitoris</name>
    <dbReference type="NCBI Taxonomy" id="2795739"/>
    <lineage>
        <taxon>Bacteria</taxon>
        <taxon>Pseudomonadati</taxon>
        <taxon>Bacteroidota</taxon>
        <taxon>Flavobacteriia</taxon>
        <taxon>Flavobacteriales</taxon>
        <taxon>Flavobacteriaceae</taxon>
    </lineage>
</organism>
<proteinExistence type="predicted"/>
<dbReference type="Proteomes" id="UP000605013">
    <property type="component" value="Unassembled WGS sequence"/>
</dbReference>
<evidence type="ECO:0000313" key="1">
    <source>
        <dbReference type="EMBL" id="MBL7558632.1"/>
    </source>
</evidence>
<evidence type="ECO:0000313" key="2">
    <source>
        <dbReference type="Proteomes" id="UP000605013"/>
    </source>
</evidence>
<protein>
    <recommendedName>
        <fullName evidence="3">Type VI secretion system needle protein Hcp</fullName>
    </recommendedName>
</protein>
<reference evidence="1 2" key="1">
    <citation type="submission" date="2020-12" db="EMBL/GenBank/DDBJ databases">
        <title>Olleya sediminilitoris sp. nov., isolated from a tidal flat.</title>
        <authorList>
            <person name="Park S."/>
            <person name="Yoon J.-H."/>
        </authorList>
    </citation>
    <scope>NUCLEOTIDE SEQUENCE [LARGE SCALE GENOMIC DNA]</scope>
    <source>
        <strain evidence="1 2">YSTF-M6</strain>
    </source>
</reference>
<gene>
    <name evidence="1" type="ORF">JAO71_02360</name>
</gene>